<protein>
    <submittedName>
        <fullName evidence="2">Uncharacterized protein</fullName>
    </submittedName>
</protein>
<evidence type="ECO:0000313" key="2">
    <source>
        <dbReference type="EMBL" id="KER29195.1"/>
    </source>
</evidence>
<accession>A0A075A121</accession>
<feature type="compositionally biased region" description="Basic and acidic residues" evidence="1">
    <location>
        <begin position="304"/>
        <end position="318"/>
    </location>
</feature>
<dbReference type="CTD" id="20318314"/>
<dbReference type="AlphaFoldDB" id="A0A075A121"/>
<feature type="compositionally biased region" description="Polar residues" evidence="1">
    <location>
        <begin position="257"/>
        <end position="269"/>
    </location>
</feature>
<dbReference type="RefSeq" id="XP_009167050.1">
    <property type="nucleotide sequence ID" value="XM_009168786.1"/>
</dbReference>
<dbReference type="Proteomes" id="UP000054324">
    <property type="component" value="Unassembled WGS sequence"/>
</dbReference>
<dbReference type="EMBL" id="KL596683">
    <property type="protein sequence ID" value="KER29195.1"/>
    <property type="molecule type" value="Genomic_DNA"/>
</dbReference>
<dbReference type="STRING" id="6198.A0A075A121"/>
<organism evidence="2 3">
    <name type="scientific">Opisthorchis viverrini</name>
    <name type="common">Southeast Asian liver fluke</name>
    <dbReference type="NCBI Taxonomy" id="6198"/>
    <lineage>
        <taxon>Eukaryota</taxon>
        <taxon>Metazoa</taxon>
        <taxon>Spiralia</taxon>
        <taxon>Lophotrochozoa</taxon>
        <taxon>Platyhelminthes</taxon>
        <taxon>Trematoda</taxon>
        <taxon>Digenea</taxon>
        <taxon>Opisthorchiida</taxon>
        <taxon>Opisthorchiata</taxon>
        <taxon>Opisthorchiidae</taxon>
        <taxon>Opisthorchis</taxon>
    </lineage>
</organism>
<reference evidence="2 3" key="1">
    <citation type="submission" date="2013-11" db="EMBL/GenBank/DDBJ databases">
        <title>Opisthorchis viverrini - life in the bile duct.</title>
        <authorList>
            <person name="Young N.D."/>
            <person name="Nagarajan N."/>
            <person name="Lin S.J."/>
            <person name="Korhonen P.K."/>
            <person name="Jex A.R."/>
            <person name="Hall R.S."/>
            <person name="Safavi-Hemami H."/>
            <person name="Kaewkong W."/>
            <person name="Bertrand D."/>
            <person name="Gao S."/>
            <person name="Seet Q."/>
            <person name="Wongkham S."/>
            <person name="Teh B.T."/>
            <person name="Wongkham C."/>
            <person name="Intapan P.M."/>
            <person name="Maleewong W."/>
            <person name="Yang X."/>
            <person name="Hu M."/>
            <person name="Wang Z."/>
            <person name="Hofmann A."/>
            <person name="Sternberg P.W."/>
            <person name="Tan P."/>
            <person name="Wang J."/>
            <person name="Gasser R.B."/>
        </authorList>
    </citation>
    <scope>NUCLEOTIDE SEQUENCE [LARGE SCALE GENOMIC DNA]</scope>
</reference>
<dbReference type="OrthoDB" id="6246654at2759"/>
<evidence type="ECO:0000313" key="3">
    <source>
        <dbReference type="Proteomes" id="UP000054324"/>
    </source>
</evidence>
<evidence type="ECO:0000256" key="1">
    <source>
        <dbReference type="SAM" id="MobiDB-lite"/>
    </source>
</evidence>
<dbReference type="GeneID" id="20318314"/>
<feature type="region of interest" description="Disordered" evidence="1">
    <location>
        <begin position="37"/>
        <end position="72"/>
    </location>
</feature>
<keyword evidence="3" id="KW-1185">Reference proteome</keyword>
<name>A0A075A121_OPIVI</name>
<feature type="region of interest" description="Disordered" evidence="1">
    <location>
        <begin position="640"/>
        <end position="682"/>
    </location>
</feature>
<feature type="region of interest" description="Disordered" evidence="1">
    <location>
        <begin position="251"/>
        <end position="323"/>
    </location>
</feature>
<proteinExistence type="predicted"/>
<gene>
    <name evidence="2" type="ORF">T265_04128</name>
</gene>
<dbReference type="KEGG" id="ovi:T265_04128"/>
<feature type="region of interest" description="Disordered" evidence="1">
    <location>
        <begin position="565"/>
        <end position="588"/>
    </location>
</feature>
<sequence>MHSFSLRILRIQASRFGSQKSKVEKIIGEFLQAARERGLHTRSPSYSRPDVDADSPSRSAPSNEELDTEFDPSKFHQNTKLFGEQISQPPISPDLVRYWEDSMENDQLPTEDPPTSPDLFAPNPYVPHHLIHPEKKWEIESHLPRRPLNNTWWSSQPACERRRNLSVPTMTQQPPVSHTKWKNTGGDVVHSMGSLTSVNYVHPASQYLESPGYNSLQPGVLHRDWDFHRPAASHEWAPNDLQWYGEAYRRPPDQRQENSNQARPHTWNEQPCPRYREDHYSRGEPILPQYSRASPRGSWLEQRYSSDRDNDFRSDRSRISYSPGKPKILPYEMFQKHCRCCRFNKDRYYDPSCPRDEFREGNGWCRTQLDDLTTRFYEPIRERGDRYSVCTKNPVPTKTREEKRNCENRSMRMPSVIPEISRSPLMTSENSGLADCCSPIRSENNPPNSAQQRSKLSSVYPNETFKTLGSLECPSTETTNFSTLTYERRPRCECKSKTPMHTGELSEENDAHKVKLCRRQEHDASGDEPVTSSQGIGQLYSEHLQFWHILIHRLLPSSTCYATPIEQAPKEGRTSPPEPRGLSRNRKPCRDTAAGLKRTFSFKALATSTPCIKRGDHVHVTNEATPCARNLSPTTTVVLRGSTDMRGNPTVMYQSPKKNDSLTGKDPLSYEPEEKVRGSNPTSAFRLPLSKLGQPDSIPALVLPSGGIAAKHREGATAERLFPVGLVWHTTVSLNASSYQRQSPILCCSISINPVPYVASRCQQITSMNS</sequence>